<evidence type="ECO:0000256" key="7">
    <source>
        <dbReference type="ARBA" id="ARBA00023306"/>
    </source>
</evidence>
<evidence type="ECO:0000256" key="9">
    <source>
        <dbReference type="RuleBase" id="RU366049"/>
    </source>
</evidence>
<comment type="function">
    <text evidence="9">Plays an important role in the control of DNA replication and the maintenance of replication fork stability.</text>
</comment>
<name>A0ABR0K4Z9_9EURO</name>
<feature type="compositionally biased region" description="Acidic residues" evidence="10">
    <location>
        <begin position="347"/>
        <end position="357"/>
    </location>
</feature>
<comment type="function">
    <text evidence="8">Forms a fork protection complex (FPC) with TOF1 and which is required for chromosome segregation during meiosis and DNA damage repair. FPC coordinates leading and lagging strand synthesis and moves with the replication fork. FPC stabilizes replication forks in a configuration that is recognized by replication checkpoint sensors.</text>
</comment>
<feature type="region of interest" description="Disordered" evidence="10">
    <location>
        <begin position="21"/>
        <end position="68"/>
    </location>
</feature>
<keyword evidence="7 9" id="KW-0131">Cell cycle</keyword>
<reference evidence="12 13" key="1">
    <citation type="submission" date="2023-08" db="EMBL/GenBank/DDBJ databases">
        <title>Black Yeasts Isolated from many extreme environments.</title>
        <authorList>
            <person name="Coleine C."/>
            <person name="Stajich J.E."/>
            <person name="Selbmann L."/>
        </authorList>
    </citation>
    <scope>NUCLEOTIDE SEQUENCE [LARGE SCALE GENOMIC DNA]</scope>
    <source>
        <strain evidence="12 13">CCFEE 5885</strain>
    </source>
</reference>
<sequence>MAADPLTTSTVDDLMLQDAAFDTDDDPFADKPSRNVERDDKPTLSPRKRKADDENPFGGAGNIDEEVKITKQRKKIPKLDADRLLSEPGIPKVRQVIRSGGFKKKLRLKGKGHEFSDAARLLNYYQMWLDQLYPRAKFADALQLVQKAGHTKKLQMYRKAWIDEGKPGYVRKEDVEQAVEMQDAAQNESSAPAHVESGAALEQEIDEDPAALFFAGGDAHGEQDLGGPDEDELDALLAQADEAPTRPTNKRTAEVESEGEDDLDALLAQQDTRRRKRSPIVEEEDELDALMGQHHTATKQAQRQVSQKVQDADEDDELDAILNEEPQPKPVEKPSNAPSDASASDPFDLDDDTDDFDALLAHQETAVEPDLPPMSKHASAPKPKSQNREDTLPSTEEVPELDSNAVSSSPIPNVRTDELDDLMDEHDATVVEKQKSTSMDSEIVGGFLSSSPIPNSESRLGLFSLHERDGSYQLVECRWD</sequence>
<keyword evidence="4 9" id="KW-0227">DNA damage</keyword>
<keyword evidence="6 9" id="KW-0539">Nucleus</keyword>
<feature type="compositionally biased region" description="Basic and acidic residues" evidence="10">
    <location>
        <begin position="28"/>
        <end position="42"/>
    </location>
</feature>
<feature type="region of interest" description="Disordered" evidence="10">
    <location>
        <begin position="239"/>
        <end position="417"/>
    </location>
</feature>
<feature type="domain" description="Chromosome segregation in meiosis protein 3" evidence="11">
    <location>
        <begin position="78"/>
        <end position="165"/>
    </location>
</feature>
<protein>
    <recommendedName>
        <fullName evidence="9">Chromosome segregation in meiosis protein</fullName>
    </recommendedName>
</protein>
<organism evidence="12 13">
    <name type="scientific">Lithohypha guttulata</name>
    <dbReference type="NCBI Taxonomy" id="1690604"/>
    <lineage>
        <taxon>Eukaryota</taxon>
        <taxon>Fungi</taxon>
        <taxon>Dikarya</taxon>
        <taxon>Ascomycota</taxon>
        <taxon>Pezizomycotina</taxon>
        <taxon>Eurotiomycetes</taxon>
        <taxon>Chaetothyriomycetidae</taxon>
        <taxon>Chaetothyriales</taxon>
        <taxon>Trichomeriaceae</taxon>
        <taxon>Lithohypha</taxon>
    </lineage>
</organism>
<feature type="compositionally biased region" description="Polar residues" evidence="10">
    <location>
        <begin position="298"/>
        <end position="309"/>
    </location>
</feature>
<feature type="compositionally biased region" description="Acidic residues" evidence="10">
    <location>
        <begin position="255"/>
        <end position="264"/>
    </location>
</feature>
<evidence type="ECO:0000256" key="10">
    <source>
        <dbReference type="SAM" id="MobiDB-lite"/>
    </source>
</evidence>
<keyword evidence="5" id="KW-0236">DNA replication inhibitor</keyword>
<accession>A0ABR0K4Z9</accession>
<evidence type="ECO:0000313" key="13">
    <source>
        <dbReference type="Proteomes" id="UP001345013"/>
    </source>
</evidence>
<evidence type="ECO:0000256" key="2">
    <source>
        <dbReference type="ARBA" id="ARBA00006075"/>
    </source>
</evidence>
<comment type="subunit">
    <text evidence="3">Component of the fork protection complex (FPC) consisting of TOF1 and CSM3.</text>
</comment>
<dbReference type="EMBL" id="JAVRRG010000106">
    <property type="protein sequence ID" value="KAK5085041.1"/>
    <property type="molecule type" value="Genomic_DNA"/>
</dbReference>
<dbReference type="Pfam" id="PF07962">
    <property type="entry name" value="Swi3"/>
    <property type="match status" value="1"/>
</dbReference>
<dbReference type="InterPro" id="IPR040038">
    <property type="entry name" value="TIPIN/Csm3/Swi3"/>
</dbReference>
<evidence type="ECO:0000313" key="12">
    <source>
        <dbReference type="EMBL" id="KAK5085041.1"/>
    </source>
</evidence>
<comment type="subcellular location">
    <subcellularLocation>
        <location evidence="1 9">Nucleus</location>
    </subcellularLocation>
</comment>
<comment type="similarity">
    <text evidence="2 9">Belongs to the CSM3 family.</text>
</comment>
<evidence type="ECO:0000256" key="6">
    <source>
        <dbReference type="ARBA" id="ARBA00023242"/>
    </source>
</evidence>
<dbReference type="Proteomes" id="UP001345013">
    <property type="component" value="Unassembled WGS sequence"/>
</dbReference>
<evidence type="ECO:0000256" key="4">
    <source>
        <dbReference type="ARBA" id="ARBA00022763"/>
    </source>
</evidence>
<comment type="caution">
    <text evidence="12">The sequence shown here is derived from an EMBL/GenBank/DDBJ whole genome shotgun (WGS) entry which is preliminary data.</text>
</comment>
<gene>
    <name evidence="12" type="primary">CSM3</name>
    <name evidence="12" type="ORF">LTR24_007246</name>
</gene>
<keyword evidence="13" id="KW-1185">Reference proteome</keyword>
<evidence type="ECO:0000256" key="3">
    <source>
        <dbReference type="ARBA" id="ARBA00011217"/>
    </source>
</evidence>
<dbReference type="PANTHER" id="PTHR13220:SF11">
    <property type="entry name" value="TIMELESS-INTERACTING PROTEIN"/>
    <property type="match status" value="1"/>
</dbReference>
<dbReference type="PANTHER" id="PTHR13220">
    <property type="entry name" value="TIMELESS INTERACTING-RELATED"/>
    <property type="match status" value="1"/>
</dbReference>
<evidence type="ECO:0000256" key="1">
    <source>
        <dbReference type="ARBA" id="ARBA00004123"/>
    </source>
</evidence>
<evidence type="ECO:0000256" key="5">
    <source>
        <dbReference type="ARBA" id="ARBA00022880"/>
    </source>
</evidence>
<proteinExistence type="inferred from homology"/>
<evidence type="ECO:0000259" key="11">
    <source>
        <dbReference type="Pfam" id="PF07962"/>
    </source>
</evidence>
<feature type="compositionally biased region" description="Low complexity" evidence="10">
    <location>
        <begin position="337"/>
        <end position="346"/>
    </location>
</feature>
<dbReference type="InterPro" id="IPR012923">
    <property type="entry name" value="Csm3"/>
</dbReference>
<evidence type="ECO:0000256" key="8">
    <source>
        <dbReference type="ARBA" id="ARBA00025496"/>
    </source>
</evidence>